<keyword evidence="4 9" id="KW-0805">Transcription regulation</keyword>
<evidence type="ECO:0000313" key="12">
    <source>
        <dbReference type="Proteomes" id="UP000566819"/>
    </source>
</evidence>
<comment type="caution">
    <text evidence="11">The sequence shown here is derived from an EMBL/GenBank/DDBJ whole genome shotgun (WGS) entry which is preliminary data.</text>
</comment>
<evidence type="ECO:0000256" key="6">
    <source>
        <dbReference type="ARBA" id="ARBA00023163"/>
    </source>
</evidence>
<comment type="subunit">
    <text evidence="9">Component of the Mediator complex.</text>
</comment>
<reference evidence="11 12" key="1">
    <citation type="submission" date="2020-03" db="EMBL/GenBank/DDBJ databases">
        <title>Draft Genome Sequence of Cudoniella acicularis.</title>
        <authorList>
            <person name="Buettner E."/>
            <person name="Kellner H."/>
        </authorList>
    </citation>
    <scope>NUCLEOTIDE SEQUENCE [LARGE SCALE GENOMIC DNA]</scope>
    <source>
        <strain evidence="11 12">DSM 108380</strain>
    </source>
</reference>
<proteinExistence type="inferred from homology"/>
<keyword evidence="7 9" id="KW-0539">Nucleus</keyword>
<name>A0A8H4RQH3_9HELO</name>
<dbReference type="Proteomes" id="UP000566819">
    <property type="component" value="Unassembled WGS sequence"/>
</dbReference>
<dbReference type="OrthoDB" id="4139168at2759"/>
<evidence type="ECO:0000256" key="8">
    <source>
        <dbReference type="ARBA" id="ARBA00032015"/>
    </source>
</evidence>
<keyword evidence="6 9" id="KW-0804">Transcription</keyword>
<gene>
    <name evidence="9" type="primary">MED16</name>
    <name evidence="11" type="ORF">G7Y89_g4945</name>
</gene>
<evidence type="ECO:0000256" key="9">
    <source>
        <dbReference type="RuleBase" id="RU364149"/>
    </source>
</evidence>
<feature type="domain" description="Mediator complex subunit Med16 N-terminal" evidence="10">
    <location>
        <begin position="98"/>
        <end position="403"/>
    </location>
</feature>
<evidence type="ECO:0000256" key="3">
    <source>
        <dbReference type="ARBA" id="ARBA00019614"/>
    </source>
</evidence>
<evidence type="ECO:0000256" key="5">
    <source>
        <dbReference type="ARBA" id="ARBA00023159"/>
    </source>
</evidence>
<comment type="function">
    <text evidence="9">Component of the Mediator complex, a coactivator involved in the regulated transcription of nearly all RNA polymerase II-dependent genes. Mediator functions as a bridge to convey information from gene-specific regulatory proteins to the basal RNA polymerase II transcription machinery. Mediator is recruited to promoters by direct interactions with regulatory proteins and serves as a scaffold for the assembly of a functional preinitiation complex with RNA polymerase II and the general transcription factors.</text>
</comment>
<evidence type="ECO:0000256" key="4">
    <source>
        <dbReference type="ARBA" id="ARBA00023015"/>
    </source>
</evidence>
<dbReference type="GO" id="GO:0045893">
    <property type="term" value="P:positive regulation of DNA-templated transcription"/>
    <property type="evidence" value="ECO:0007669"/>
    <property type="project" value="TreeGrafter"/>
</dbReference>
<comment type="similarity">
    <text evidence="2 9">Belongs to the Mediator complex subunit 16 family.</text>
</comment>
<dbReference type="GO" id="GO:0016592">
    <property type="term" value="C:mediator complex"/>
    <property type="evidence" value="ECO:0007669"/>
    <property type="project" value="InterPro"/>
</dbReference>
<comment type="subcellular location">
    <subcellularLocation>
        <location evidence="1 9">Nucleus</location>
    </subcellularLocation>
</comment>
<dbReference type="EMBL" id="JAAMPI010000282">
    <property type="protein sequence ID" value="KAF4633171.1"/>
    <property type="molecule type" value="Genomic_DNA"/>
</dbReference>
<evidence type="ECO:0000256" key="1">
    <source>
        <dbReference type="ARBA" id="ARBA00004123"/>
    </source>
</evidence>
<keyword evidence="5 9" id="KW-0010">Activator</keyword>
<evidence type="ECO:0000256" key="7">
    <source>
        <dbReference type="ARBA" id="ARBA00023242"/>
    </source>
</evidence>
<dbReference type="InterPro" id="IPR021665">
    <property type="entry name" value="Mediator_Med16_N"/>
</dbReference>
<organism evidence="11 12">
    <name type="scientific">Cudoniella acicularis</name>
    <dbReference type="NCBI Taxonomy" id="354080"/>
    <lineage>
        <taxon>Eukaryota</taxon>
        <taxon>Fungi</taxon>
        <taxon>Dikarya</taxon>
        <taxon>Ascomycota</taxon>
        <taxon>Pezizomycotina</taxon>
        <taxon>Leotiomycetes</taxon>
        <taxon>Helotiales</taxon>
        <taxon>Tricladiaceae</taxon>
        <taxon>Cudoniella</taxon>
    </lineage>
</organism>
<keyword evidence="12" id="KW-1185">Reference proteome</keyword>
<dbReference type="PANTHER" id="PTHR13224:SF6">
    <property type="entry name" value="MEDIATOR OF RNA POLYMERASE II TRANSCRIPTION SUBUNIT 16"/>
    <property type="match status" value="1"/>
</dbReference>
<dbReference type="PANTHER" id="PTHR13224">
    <property type="entry name" value="THYROID HORMONE RECEPTOR-ASSOCIATED PROTEIN-RELATED"/>
    <property type="match status" value="1"/>
</dbReference>
<dbReference type="AlphaFoldDB" id="A0A8H4RQH3"/>
<accession>A0A8H4RQH3</accession>
<evidence type="ECO:0000259" key="10">
    <source>
        <dbReference type="Pfam" id="PF11635"/>
    </source>
</evidence>
<evidence type="ECO:0000256" key="2">
    <source>
        <dbReference type="ARBA" id="ARBA00006543"/>
    </source>
</evidence>
<sequence>MPLIMDDEMDMDELFGDGATRPPSKELHARVDDLRRSGCCQAIAWSNWGCIATITANRAALELRNLRCHPENGTWGLSEATTTPPFTQKLDGGPLKHLSWSPTVCHGPAVKDSSAYRYELVQTPVLGPFHPTHGKSAFVCVTTNGLLRVLFPQTNTGKYQEVHTELESVVSSDDLLTHAAICPDKSSTLLIAFATSSKQLRTVRALVDWGQQKTNEKGQTAPQQLNPTIKTRHLAVTSWLPDSAGDSLSTSNLESSMVQLSHLEFLHSSVDTSGRVTPATIVATRSHLPVSTTHYNQDVHTTIDRWEVREKPQVVHTAFEHLSSRRNSVGSQPGPTVFLKKLESFTVNKIALGLQPMNLGKIIFFAYSDSSVEYRDRTTMAETWTDHDLDRVWHLSQIGFSYNEDEPCLQVALSPSYCSLVQIRNDGKIKWKQLDYHLGDIGSSMEDPQYAAVIAALSLSCSTAVMRNVTYDDLLATAHKYAKPSRFSVFVVPVNVTLNNKDFAYDWLVELSRILKTPVDYSEEQHFDTLIRNTTIQLCLCIQNSLGFHGEFNPRTFPGKFAWLVLQLRNIVVLVTMAANLNVPGGPNPNDRTSPLEDPEVINALAGSVRWILDLMAWLTDTLLTLSVALPPNMDLKRVDGFTLPDLLEHLQKTNTISLHLLLSSPTRGFLTAICRRLTHLDYIARRAMAHSSSNPPLLSPFNHILKFAQNLLKLPQFSEQNLHF</sequence>
<dbReference type="Pfam" id="PF11635">
    <property type="entry name" value="Med16_N"/>
    <property type="match status" value="1"/>
</dbReference>
<protein>
    <recommendedName>
        <fullName evidence="3 9">Mediator of RNA polymerase II transcription subunit 16</fullName>
    </recommendedName>
    <alternativeName>
        <fullName evidence="8 9">Mediator complex subunit 16</fullName>
    </alternativeName>
</protein>
<evidence type="ECO:0000313" key="11">
    <source>
        <dbReference type="EMBL" id="KAF4633171.1"/>
    </source>
</evidence>
<dbReference type="InterPro" id="IPR048338">
    <property type="entry name" value="Mediator_Med16"/>
</dbReference>